<comment type="caution">
    <text evidence="2">The sequence shown here is derived from an EMBL/GenBank/DDBJ whole genome shotgun (WGS) entry which is preliminary data.</text>
</comment>
<keyword evidence="3" id="KW-1185">Reference proteome</keyword>
<keyword evidence="1" id="KW-0732">Signal</keyword>
<dbReference type="RefSeq" id="WP_133849705.1">
    <property type="nucleotide sequence ID" value="NZ_SNXZ01000002.1"/>
</dbReference>
<organism evidence="2 3">
    <name type="scientific">Labedaea rhizosphaerae</name>
    <dbReference type="NCBI Taxonomy" id="598644"/>
    <lineage>
        <taxon>Bacteria</taxon>
        <taxon>Bacillati</taxon>
        <taxon>Actinomycetota</taxon>
        <taxon>Actinomycetes</taxon>
        <taxon>Pseudonocardiales</taxon>
        <taxon>Pseudonocardiaceae</taxon>
        <taxon>Labedaea</taxon>
    </lineage>
</organism>
<feature type="chain" id="PRO_5020635246" description="Secreted protein" evidence="1">
    <location>
        <begin position="24"/>
        <end position="78"/>
    </location>
</feature>
<protein>
    <recommendedName>
        <fullName evidence="4">Secreted protein</fullName>
    </recommendedName>
</protein>
<gene>
    <name evidence="2" type="ORF">EV186_102951</name>
</gene>
<evidence type="ECO:0000256" key="1">
    <source>
        <dbReference type="SAM" id="SignalP"/>
    </source>
</evidence>
<name>A0A4R6SH31_LABRH</name>
<evidence type="ECO:0000313" key="2">
    <source>
        <dbReference type="EMBL" id="TDQ01084.1"/>
    </source>
</evidence>
<dbReference type="AlphaFoldDB" id="A0A4R6SH31"/>
<reference evidence="2 3" key="1">
    <citation type="submission" date="2019-03" db="EMBL/GenBank/DDBJ databases">
        <title>Genomic Encyclopedia of Type Strains, Phase IV (KMG-IV): sequencing the most valuable type-strain genomes for metagenomic binning, comparative biology and taxonomic classification.</title>
        <authorList>
            <person name="Goeker M."/>
        </authorList>
    </citation>
    <scope>NUCLEOTIDE SEQUENCE [LARGE SCALE GENOMIC DNA]</scope>
    <source>
        <strain evidence="2 3">DSM 45361</strain>
    </source>
</reference>
<accession>A0A4R6SH31</accession>
<sequence>MRMVLGAVMAVVTGVVLAGTASAGTQTTTQELFGPYPTQQACNDDRVNYHDTQPCFYGDPTGPLRPLAWYFWAPLQPR</sequence>
<dbReference type="Proteomes" id="UP000295444">
    <property type="component" value="Unassembled WGS sequence"/>
</dbReference>
<proteinExistence type="predicted"/>
<dbReference type="EMBL" id="SNXZ01000002">
    <property type="protein sequence ID" value="TDQ01084.1"/>
    <property type="molecule type" value="Genomic_DNA"/>
</dbReference>
<feature type="signal peptide" evidence="1">
    <location>
        <begin position="1"/>
        <end position="23"/>
    </location>
</feature>
<evidence type="ECO:0000313" key="3">
    <source>
        <dbReference type="Proteomes" id="UP000295444"/>
    </source>
</evidence>
<evidence type="ECO:0008006" key="4">
    <source>
        <dbReference type="Google" id="ProtNLM"/>
    </source>
</evidence>